<dbReference type="OrthoDB" id="9802328at2"/>
<feature type="domain" description="Aminotransferase class I/classII large" evidence="7">
    <location>
        <begin position="32"/>
        <end position="389"/>
    </location>
</feature>
<gene>
    <name evidence="8" type="ORF">SAMN05216323_106318</name>
</gene>
<comment type="similarity">
    <text evidence="2 6">Belongs to the class-I pyridoxal-phosphate-dependent aminotransferase family.</text>
</comment>
<dbReference type="InterPro" id="IPR050596">
    <property type="entry name" value="AspAT/PAT-like"/>
</dbReference>
<dbReference type="Gene3D" id="3.40.640.10">
    <property type="entry name" value="Type I PLP-dependent aspartate aminotransferase-like (Major domain)"/>
    <property type="match status" value="1"/>
</dbReference>
<proteinExistence type="inferred from homology"/>
<keyword evidence="5" id="KW-0663">Pyridoxal phosphate</keyword>
<comment type="cofactor">
    <cofactor evidence="1 6">
        <name>pyridoxal 5'-phosphate</name>
        <dbReference type="ChEBI" id="CHEBI:597326"/>
    </cofactor>
</comment>
<dbReference type="InterPro" id="IPR015424">
    <property type="entry name" value="PyrdxlP-dep_Trfase"/>
</dbReference>
<evidence type="ECO:0000256" key="1">
    <source>
        <dbReference type="ARBA" id="ARBA00001933"/>
    </source>
</evidence>
<dbReference type="CDD" id="cd00609">
    <property type="entry name" value="AAT_like"/>
    <property type="match status" value="1"/>
</dbReference>
<sequence>MDIVSNRLKKLSVSQTLAMSQKSKDLKAQGIDVIDLSVGEPDFNTPNHIKEAAKKAIDENYTFYSPVPGFMDLRVAVARKFKVENGLTYAPEQIVVSNGAKQSLTNAILSLVNPGDEVIVPAPYWVSYVELVKVADGIPVVIKASLANDFKITRAQLKAAITPKTKILILCSPSNPTGSIYSKAELREIAEEVALHPNLFIIADEIYEHINFVGKHESIGQFDFIFDRVITINGVSKGYAMTGWRIGFMAANKEIAQACIKLQGQTTSGASSIAQMAALAALTIPSDFTKTMNEAFKRRCDMVYGIMSGIEGIRVNKPHGAFYIFPDITSFFGCKYRGAEILTAADLTLYLLEVANVALVPGCAFGEPNCIRISYATSDELLKEAMERIERALKALK</sequence>
<keyword evidence="4 6" id="KW-0808">Transferase</keyword>
<evidence type="ECO:0000259" key="7">
    <source>
        <dbReference type="Pfam" id="PF00155"/>
    </source>
</evidence>
<name>A0A1G6QPM3_9BACT</name>
<evidence type="ECO:0000256" key="2">
    <source>
        <dbReference type="ARBA" id="ARBA00007441"/>
    </source>
</evidence>
<dbReference type="InterPro" id="IPR004838">
    <property type="entry name" value="NHTrfase_class1_PyrdxlP-BS"/>
</dbReference>
<dbReference type="InterPro" id="IPR015421">
    <property type="entry name" value="PyrdxlP-dep_Trfase_major"/>
</dbReference>
<dbReference type="STRING" id="1640674.SAMN05216323_106318"/>
<dbReference type="SUPFAM" id="SSF53383">
    <property type="entry name" value="PLP-dependent transferases"/>
    <property type="match status" value="1"/>
</dbReference>
<dbReference type="PANTHER" id="PTHR46383:SF1">
    <property type="entry name" value="ASPARTATE AMINOTRANSFERASE"/>
    <property type="match status" value="1"/>
</dbReference>
<dbReference type="EMBL" id="FMYP01000063">
    <property type="protein sequence ID" value="SDC93635.1"/>
    <property type="molecule type" value="Genomic_DNA"/>
</dbReference>
<evidence type="ECO:0000256" key="3">
    <source>
        <dbReference type="ARBA" id="ARBA00022576"/>
    </source>
</evidence>
<dbReference type="GO" id="GO:0006520">
    <property type="term" value="P:amino acid metabolic process"/>
    <property type="evidence" value="ECO:0007669"/>
    <property type="project" value="InterPro"/>
</dbReference>
<evidence type="ECO:0000256" key="6">
    <source>
        <dbReference type="RuleBase" id="RU000481"/>
    </source>
</evidence>
<keyword evidence="9" id="KW-1185">Reference proteome</keyword>
<dbReference type="GO" id="GO:0008483">
    <property type="term" value="F:transaminase activity"/>
    <property type="evidence" value="ECO:0007669"/>
    <property type="project" value="UniProtKB-KW"/>
</dbReference>
<accession>A0A1G6QPM3</accession>
<dbReference type="Proteomes" id="UP000199452">
    <property type="component" value="Unassembled WGS sequence"/>
</dbReference>
<dbReference type="PANTHER" id="PTHR46383">
    <property type="entry name" value="ASPARTATE AMINOTRANSFERASE"/>
    <property type="match status" value="1"/>
</dbReference>
<dbReference type="PROSITE" id="PS00105">
    <property type="entry name" value="AA_TRANSFER_CLASS_1"/>
    <property type="match status" value="1"/>
</dbReference>
<dbReference type="EC" id="2.6.1.-" evidence="6"/>
<organism evidence="8 9">
    <name type="scientific">Williamwhitmania taraxaci</name>
    <dbReference type="NCBI Taxonomy" id="1640674"/>
    <lineage>
        <taxon>Bacteria</taxon>
        <taxon>Pseudomonadati</taxon>
        <taxon>Bacteroidota</taxon>
        <taxon>Bacteroidia</taxon>
        <taxon>Bacteroidales</taxon>
        <taxon>Williamwhitmaniaceae</taxon>
        <taxon>Williamwhitmania</taxon>
    </lineage>
</organism>
<protein>
    <recommendedName>
        <fullName evidence="6">Aminotransferase</fullName>
        <ecNumber evidence="6">2.6.1.-</ecNumber>
    </recommendedName>
</protein>
<dbReference type="InterPro" id="IPR004839">
    <property type="entry name" value="Aminotransferase_I/II_large"/>
</dbReference>
<evidence type="ECO:0000256" key="4">
    <source>
        <dbReference type="ARBA" id="ARBA00022679"/>
    </source>
</evidence>
<reference evidence="8 9" key="1">
    <citation type="submission" date="2016-09" db="EMBL/GenBank/DDBJ databases">
        <authorList>
            <person name="Capua I."/>
            <person name="De Benedictis P."/>
            <person name="Joannis T."/>
            <person name="Lombin L.H."/>
            <person name="Cattoli G."/>
        </authorList>
    </citation>
    <scope>NUCLEOTIDE SEQUENCE [LARGE SCALE GENOMIC DNA]</scope>
    <source>
        <strain evidence="8 9">A7P-90m</strain>
    </source>
</reference>
<keyword evidence="3 6" id="KW-0032">Aminotransferase</keyword>
<evidence type="ECO:0000313" key="9">
    <source>
        <dbReference type="Proteomes" id="UP000199452"/>
    </source>
</evidence>
<evidence type="ECO:0000256" key="5">
    <source>
        <dbReference type="ARBA" id="ARBA00022898"/>
    </source>
</evidence>
<evidence type="ECO:0000313" key="8">
    <source>
        <dbReference type="EMBL" id="SDC93635.1"/>
    </source>
</evidence>
<dbReference type="GO" id="GO:0030170">
    <property type="term" value="F:pyridoxal phosphate binding"/>
    <property type="evidence" value="ECO:0007669"/>
    <property type="project" value="InterPro"/>
</dbReference>
<dbReference type="Gene3D" id="3.90.1150.10">
    <property type="entry name" value="Aspartate Aminotransferase, domain 1"/>
    <property type="match status" value="1"/>
</dbReference>
<dbReference type="Pfam" id="PF00155">
    <property type="entry name" value="Aminotran_1_2"/>
    <property type="match status" value="1"/>
</dbReference>
<dbReference type="FunFam" id="3.40.640.10:FF:000033">
    <property type="entry name" value="Aspartate aminotransferase"/>
    <property type="match status" value="1"/>
</dbReference>
<dbReference type="RefSeq" id="WP_092440077.1">
    <property type="nucleotide sequence ID" value="NZ_FMYP01000063.1"/>
</dbReference>
<dbReference type="AlphaFoldDB" id="A0A1G6QPM3"/>
<dbReference type="InterPro" id="IPR015422">
    <property type="entry name" value="PyrdxlP-dep_Trfase_small"/>
</dbReference>